<accession>A0A1X7S4D2</accession>
<dbReference type="EMBL" id="LT853700">
    <property type="protein sequence ID" value="SMQ54291.1"/>
    <property type="molecule type" value="Genomic_DNA"/>
</dbReference>
<evidence type="ECO:0000256" key="1">
    <source>
        <dbReference type="SAM" id="MobiDB-lite"/>
    </source>
</evidence>
<dbReference type="STRING" id="1276538.A0A1X7S4D2"/>
<gene>
    <name evidence="2" type="ORF">ZT3D7_G9446</name>
</gene>
<reference evidence="2 3" key="1">
    <citation type="submission" date="2016-06" db="EMBL/GenBank/DDBJ databases">
        <authorList>
            <person name="Kjaerup R.B."/>
            <person name="Dalgaard T.S."/>
            <person name="Juul-Madsen H.R."/>
        </authorList>
    </citation>
    <scope>NUCLEOTIDE SEQUENCE [LARGE SCALE GENOMIC DNA]</scope>
</reference>
<evidence type="ECO:0000313" key="3">
    <source>
        <dbReference type="Proteomes" id="UP000215127"/>
    </source>
</evidence>
<dbReference type="Proteomes" id="UP000215127">
    <property type="component" value="Chromosome 9"/>
</dbReference>
<evidence type="ECO:0000313" key="2">
    <source>
        <dbReference type="EMBL" id="SMQ54291.1"/>
    </source>
</evidence>
<dbReference type="PANTHER" id="PTHR36986">
    <property type="entry name" value="UPF0643 PROTEIN PB2B2.08"/>
    <property type="match status" value="1"/>
</dbReference>
<dbReference type="PANTHER" id="PTHR36986:SF1">
    <property type="entry name" value="UPF0643 PROTEIN PB2B2.08"/>
    <property type="match status" value="1"/>
</dbReference>
<sequence length="313" mass="34848">MADVAILKDVHAQQHLPRSRTPLSALHHNTASSTQQAAGKTPSTPATSSPLPPTVDLTATHLISSPYSDALNQLHLPSLSLPSRLFALALTALRPIRPDYATAPYLESFNWPDVFALLRILCHRSNHEWQASEFYVVIFRSKLLETADRERLGLLDEMSHREACESGGLLKYWFGSTDGQRRNLATCLWSHREDAAKGGAGPWHKQARASARVMYVVRSKVLSISDVVLTDVGMRASRSTPINSLSMLARSLGGWKNISHEFCWPGIVLDVVVSNLLLNYWNIKVRHSRLSPAHSKKSVPLFLPDVRLPKRKS</sequence>
<feature type="compositionally biased region" description="Polar residues" evidence="1">
    <location>
        <begin position="27"/>
        <end position="38"/>
    </location>
</feature>
<feature type="region of interest" description="Disordered" evidence="1">
    <location>
        <begin position="13"/>
        <end position="52"/>
    </location>
</feature>
<organism evidence="2 3">
    <name type="scientific">Zymoseptoria tritici (strain ST99CH_3D7)</name>
    <dbReference type="NCBI Taxonomy" id="1276538"/>
    <lineage>
        <taxon>Eukaryota</taxon>
        <taxon>Fungi</taxon>
        <taxon>Dikarya</taxon>
        <taxon>Ascomycota</taxon>
        <taxon>Pezizomycotina</taxon>
        <taxon>Dothideomycetes</taxon>
        <taxon>Dothideomycetidae</taxon>
        <taxon>Mycosphaerellales</taxon>
        <taxon>Mycosphaerellaceae</taxon>
        <taxon>Zymoseptoria</taxon>
    </lineage>
</organism>
<name>A0A1X7S4D2_ZYMT9</name>
<proteinExistence type="predicted"/>
<keyword evidence="3" id="KW-1185">Reference proteome</keyword>
<protein>
    <submittedName>
        <fullName evidence="2">Uncharacterized protein</fullName>
    </submittedName>
</protein>
<dbReference type="AlphaFoldDB" id="A0A1X7S4D2"/>